<dbReference type="Gene3D" id="3.40.50.300">
    <property type="entry name" value="P-loop containing nucleotide triphosphate hydrolases"/>
    <property type="match status" value="1"/>
</dbReference>
<keyword evidence="6" id="KW-0479">Metal-binding</keyword>
<dbReference type="PANTHER" id="PTHR33540:SF2">
    <property type="entry name" value="TRNA THREONYLCARBAMOYLADENOSINE BIOSYNTHESIS PROTEIN TSAE"/>
    <property type="match status" value="1"/>
</dbReference>
<evidence type="ECO:0000256" key="3">
    <source>
        <dbReference type="ARBA" id="ARBA00019010"/>
    </source>
</evidence>
<keyword evidence="8" id="KW-0067">ATP-binding</keyword>
<keyword evidence="7" id="KW-0547">Nucleotide-binding</keyword>
<dbReference type="PANTHER" id="PTHR33540">
    <property type="entry name" value="TRNA THREONYLCARBAMOYLADENOSINE BIOSYNTHESIS PROTEIN TSAE"/>
    <property type="match status" value="1"/>
</dbReference>
<dbReference type="Pfam" id="PF02367">
    <property type="entry name" value="TsaE"/>
    <property type="match status" value="1"/>
</dbReference>
<proteinExistence type="inferred from homology"/>
<dbReference type="Proteomes" id="UP000824267">
    <property type="component" value="Unassembled WGS sequence"/>
</dbReference>
<dbReference type="SUPFAM" id="SSF52540">
    <property type="entry name" value="P-loop containing nucleoside triphosphate hydrolases"/>
    <property type="match status" value="1"/>
</dbReference>
<dbReference type="InterPro" id="IPR003442">
    <property type="entry name" value="T6A_TsaE"/>
</dbReference>
<keyword evidence="9" id="KW-0460">Magnesium</keyword>
<dbReference type="GO" id="GO:0002949">
    <property type="term" value="P:tRNA threonylcarbamoyladenosine modification"/>
    <property type="evidence" value="ECO:0007669"/>
    <property type="project" value="InterPro"/>
</dbReference>
<name>A0A9D1RHM3_9BACT</name>
<dbReference type="InterPro" id="IPR027417">
    <property type="entry name" value="P-loop_NTPase"/>
</dbReference>
<organism evidence="11 12">
    <name type="scientific">Candidatus Onthomorpha intestinigallinarum</name>
    <dbReference type="NCBI Taxonomy" id="2840880"/>
    <lineage>
        <taxon>Bacteria</taxon>
        <taxon>Pseudomonadati</taxon>
        <taxon>Bacteroidota</taxon>
        <taxon>Bacteroidia</taxon>
        <taxon>Bacteroidales</taxon>
        <taxon>Candidatus Onthomorpha</taxon>
    </lineage>
</organism>
<sequence length="140" mass="16043">MEKTYWADNPEELDGVAEAFLHDFPDSRVFALEGDMGAGKTTFTKYVCKHLSVEDNVCSPTFAIVNEYGSSTHGSVYHFDFYRINSCLEALDIGLEEYLYSGNYCFMEWSGKIEELIPENCTYVYIKDLNGRRKITVIDK</sequence>
<dbReference type="AlphaFoldDB" id="A0A9D1RHM3"/>
<evidence type="ECO:0000256" key="4">
    <source>
        <dbReference type="ARBA" id="ARBA00022490"/>
    </source>
</evidence>
<evidence type="ECO:0000256" key="9">
    <source>
        <dbReference type="ARBA" id="ARBA00022842"/>
    </source>
</evidence>
<accession>A0A9D1RHM3</accession>
<reference evidence="11" key="1">
    <citation type="journal article" date="2021" name="PeerJ">
        <title>Extensive microbial diversity within the chicken gut microbiome revealed by metagenomics and culture.</title>
        <authorList>
            <person name="Gilroy R."/>
            <person name="Ravi A."/>
            <person name="Getino M."/>
            <person name="Pursley I."/>
            <person name="Horton D.L."/>
            <person name="Alikhan N.F."/>
            <person name="Baker D."/>
            <person name="Gharbi K."/>
            <person name="Hall N."/>
            <person name="Watson M."/>
            <person name="Adriaenssens E.M."/>
            <person name="Foster-Nyarko E."/>
            <person name="Jarju S."/>
            <person name="Secka A."/>
            <person name="Antonio M."/>
            <person name="Oren A."/>
            <person name="Chaudhuri R.R."/>
            <person name="La Ragione R."/>
            <person name="Hildebrand F."/>
            <person name="Pallen M.J."/>
        </authorList>
    </citation>
    <scope>NUCLEOTIDE SEQUENCE</scope>
    <source>
        <strain evidence="11">Gambia16-930</strain>
    </source>
</reference>
<evidence type="ECO:0000256" key="10">
    <source>
        <dbReference type="ARBA" id="ARBA00032441"/>
    </source>
</evidence>
<dbReference type="GO" id="GO:0005524">
    <property type="term" value="F:ATP binding"/>
    <property type="evidence" value="ECO:0007669"/>
    <property type="project" value="UniProtKB-KW"/>
</dbReference>
<dbReference type="GO" id="GO:0005737">
    <property type="term" value="C:cytoplasm"/>
    <property type="evidence" value="ECO:0007669"/>
    <property type="project" value="UniProtKB-SubCell"/>
</dbReference>
<evidence type="ECO:0000313" key="12">
    <source>
        <dbReference type="Proteomes" id="UP000824267"/>
    </source>
</evidence>
<reference evidence="11" key="2">
    <citation type="submission" date="2021-04" db="EMBL/GenBank/DDBJ databases">
        <authorList>
            <person name="Gilroy R."/>
        </authorList>
    </citation>
    <scope>NUCLEOTIDE SEQUENCE</scope>
    <source>
        <strain evidence="11">Gambia16-930</strain>
    </source>
</reference>
<evidence type="ECO:0000256" key="1">
    <source>
        <dbReference type="ARBA" id="ARBA00004496"/>
    </source>
</evidence>
<dbReference type="NCBIfam" id="TIGR00150">
    <property type="entry name" value="T6A_YjeE"/>
    <property type="match status" value="1"/>
</dbReference>
<evidence type="ECO:0000256" key="2">
    <source>
        <dbReference type="ARBA" id="ARBA00007599"/>
    </source>
</evidence>
<dbReference type="EMBL" id="DXGG01000151">
    <property type="protein sequence ID" value="HIW87565.1"/>
    <property type="molecule type" value="Genomic_DNA"/>
</dbReference>
<evidence type="ECO:0000256" key="5">
    <source>
        <dbReference type="ARBA" id="ARBA00022694"/>
    </source>
</evidence>
<protein>
    <recommendedName>
        <fullName evidence="3">tRNA threonylcarbamoyladenosine biosynthesis protein TsaE</fullName>
    </recommendedName>
    <alternativeName>
        <fullName evidence="10">t(6)A37 threonylcarbamoyladenosine biosynthesis protein TsaE</fullName>
    </alternativeName>
</protein>
<dbReference type="GO" id="GO:0046872">
    <property type="term" value="F:metal ion binding"/>
    <property type="evidence" value="ECO:0007669"/>
    <property type="project" value="UniProtKB-KW"/>
</dbReference>
<evidence type="ECO:0000256" key="6">
    <source>
        <dbReference type="ARBA" id="ARBA00022723"/>
    </source>
</evidence>
<comment type="subcellular location">
    <subcellularLocation>
        <location evidence="1">Cytoplasm</location>
    </subcellularLocation>
</comment>
<gene>
    <name evidence="11" type="primary">tsaE</name>
    <name evidence="11" type="ORF">IAC47_04735</name>
</gene>
<evidence type="ECO:0000313" key="11">
    <source>
        <dbReference type="EMBL" id="HIW87565.1"/>
    </source>
</evidence>
<comment type="similarity">
    <text evidence="2">Belongs to the TsaE family.</text>
</comment>
<keyword evidence="5" id="KW-0819">tRNA processing</keyword>
<evidence type="ECO:0000256" key="8">
    <source>
        <dbReference type="ARBA" id="ARBA00022840"/>
    </source>
</evidence>
<keyword evidence="4" id="KW-0963">Cytoplasm</keyword>
<evidence type="ECO:0000256" key="7">
    <source>
        <dbReference type="ARBA" id="ARBA00022741"/>
    </source>
</evidence>
<comment type="caution">
    <text evidence="11">The sequence shown here is derived from an EMBL/GenBank/DDBJ whole genome shotgun (WGS) entry which is preliminary data.</text>
</comment>